<comment type="caution">
    <text evidence="3">The sequence shown here is derived from an EMBL/GenBank/DDBJ whole genome shotgun (WGS) entry which is preliminary data.</text>
</comment>
<reference evidence="3 4" key="1">
    <citation type="journal article" date="2004" name="Appl. Environ. Microbiol.">
        <title>Mineralization of individual congeners of linear alkylbenzenesulfonate by defined pairs of heterotrophic bacteria.</title>
        <authorList>
            <person name="Schleheck D."/>
            <person name="Knepper T.P."/>
            <person name="Fischer K."/>
            <person name="Cook A.M."/>
        </authorList>
    </citation>
    <scope>NUCLEOTIDE SEQUENCE [LARGE SCALE GENOMIC DNA]</scope>
    <source>
        <strain evidence="4">DSM 14576 / KF-1</strain>
    </source>
</reference>
<dbReference type="SUPFAM" id="SSF56059">
    <property type="entry name" value="Glutathione synthetase ATP-binding domain-like"/>
    <property type="match status" value="1"/>
</dbReference>
<dbReference type="SUPFAM" id="SSF52210">
    <property type="entry name" value="Succinyl-CoA synthetase domains"/>
    <property type="match status" value="2"/>
</dbReference>
<dbReference type="AlphaFoldDB" id="B7X4E1"/>
<evidence type="ECO:0000256" key="1">
    <source>
        <dbReference type="ARBA" id="ARBA00060888"/>
    </source>
</evidence>
<evidence type="ECO:0000313" key="4">
    <source>
        <dbReference type="Proteomes" id="UP000003039"/>
    </source>
</evidence>
<sequence>MSELASLFNPSSVALVGATDRSTWSKMAFDNLRLLGFQGRVHLVSRSGGLAHGQQTFTSVTEIGEPVDVALLMLPIAAMNDALRDLGAAGIRSAVVLAGGFAETGEEGRALQEELVATARELGIRLLGPNCLGFINFTTGGVCWTGSMRTPPLKGGISIVSQSGAVATVMKHFAHQHGIGLNVVAATGNEAVLGLAEVIDYLVDDPATRVITVFAETVRDTGLLRSAAERALRQGKPIVVLKVGRSEITVQAAQSHTGSLVGDDGVFDGVCRQLGLVRVRSIEELMFTAALLEKTGVLQGEGVAVLSASGGMGELAADYAHLEGVGLPALAPQTLAGLAAALPPMATPANPLDLTGAVVNKPELFLDCMQVLEQDPAVSVLVCVFDVPTDLNNDWAPFAVGSLQAIGRFKPQGRVRFLAISNTVKYVSDRSRAEIEAAGMPYLASGLDVGMKALQNALRWSALQREGAIEAAPIASRVQPPALRPTSEREAMTFLASAGVAVVPQVLADTEALAVSTARELGGPVVLKIASPDIAHKTEVGGVLLNLQGDEAVAEGFRRIMASARVALPQARLDGVVVSPMRKAGVELFVGVRRDEQWGHVIALGLGGVWIEALKDVSLRVLPVSPREVKRMVGELRGVSLLQGFRGAAPVDLDALAESVARIGDAALALGDTLDTLEVNPLRADGARIEALDALATYRRA</sequence>
<dbReference type="FunFam" id="3.30.1490.20:FF:000020">
    <property type="entry name" value="Protein lysine acetyltransferase"/>
    <property type="match status" value="1"/>
</dbReference>
<dbReference type="InterPro" id="IPR013815">
    <property type="entry name" value="ATP_grasp_subdomain_1"/>
</dbReference>
<feature type="domain" description="CoA-binding" evidence="2">
    <location>
        <begin position="7"/>
        <end position="101"/>
    </location>
</feature>
<dbReference type="Gene3D" id="3.40.50.261">
    <property type="entry name" value="Succinyl-CoA synthetase domains"/>
    <property type="match status" value="2"/>
</dbReference>
<dbReference type="GO" id="GO:0005524">
    <property type="term" value="F:ATP binding"/>
    <property type="evidence" value="ECO:0007669"/>
    <property type="project" value="InterPro"/>
</dbReference>
<dbReference type="InterPro" id="IPR016102">
    <property type="entry name" value="Succinyl-CoA_synth-like"/>
</dbReference>
<accession>B7X4E1</accession>
<comment type="similarity">
    <text evidence="1">In the N-terminal section; belongs to the acetate CoA ligase alpha subunit family.</text>
</comment>
<dbReference type="PANTHER" id="PTHR42793:SF4">
    <property type="entry name" value="BLL6376 PROTEIN"/>
    <property type="match status" value="1"/>
</dbReference>
<gene>
    <name evidence="3" type="ORF">CtesDRAFT_PD5439</name>
</gene>
<dbReference type="Gene3D" id="3.30.1490.20">
    <property type="entry name" value="ATP-grasp fold, A domain"/>
    <property type="match status" value="1"/>
</dbReference>
<dbReference type="RefSeq" id="WP_003060781.1">
    <property type="nucleotide sequence ID" value="NZ_AAUJ02000001.1"/>
</dbReference>
<dbReference type="SMART" id="SM00881">
    <property type="entry name" value="CoA_binding"/>
    <property type="match status" value="1"/>
</dbReference>
<dbReference type="SUPFAM" id="SSF51735">
    <property type="entry name" value="NAD(P)-binding Rossmann-fold domains"/>
    <property type="match status" value="1"/>
</dbReference>
<dbReference type="PANTHER" id="PTHR42793">
    <property type="entry name" value="COA BINDING DOMAIN CONTAINING PROTEIN"/>
    <property type="match status" value="1"/>
</dbReference>
<dbReference type="Gene3D" id="3.40.50.720">
    <property type="entry name" value="NAD(P)-binding Rossmann-like Domain"/>
    <property type="match status" value="1"/>
</dbReference>
<dbReference type="InterPro" id="IPR036291">
    <property type="entry name" value="NAD(P)-bd_dom_sf"/>
</dbReference>
<dbReference type="Proteomes" id="UP000003039">
    <property type="component" value="Unassembled WGS sequence"/>
</dbReference>
<protein>
    <submittedName>
        <fullName evidence="3">CoA-binding domain protein</fullName>
    </submittedName>
</protein>
<dbReference type="InterPro" id="IPR003781">
    <property type="entry name" value="CoA-bd"/>
</dbReference>
<organism evidence="3 4">
    <name type="scientific">Comamonas testosteroni (strain DSM 14576 / KF-1)</name>
    <name type="common">Pseudomonas testosteroni</name>
    <dbReference type="NCBI Taxonomy" id="399795"/>
    <lineage>
        <taxon>Bacteria</taxon>
        <taxon>Pseudomonadati</taxon>
        <taxon>Pseudomonadota</taxon>
        <taxon>Betaproteobacteria</taxon>
        <taxon>Burkholderiales</taxon>
        <taxon>Comamonadaceae</taxon>
        <taxon>Comamonas</taxon>
    </lineage>
</organism>
<proteinExistence type="inferred from homology"/>
<name>B7X4E1_COMTK</name>
<dbReference type="Pfam" id="PF13380">
    <property type="entry name" value="CoA_binding_2"/>
    <property type="match status" value="1"/>
</dbReference>
<evidence type="ECO:0000259" key="2">
    <source>
        <dbReference type="SMART" id="SM00881"/>
    </source>
</evidence>
<dbReference type="eggNOG" id="COG1042">
    <property type="taxonomic scope" value="Bacteria"/>
</dbReference>
<dbReference type="Pfam" id="PF13607">
    <property type="entry name" value="Succ_CoA_lig"/>
    <property type="match status" value="1"/>
</dbReference>
<dbReference type="Pfam" id="PF13549">
    <property type="entry name" value="ATP-grasp_5"/>
    <property type="match status" value="1"/>
</dbReference>
<dbReference type="OrthoDB" id="9807426at2"/>
<dbReference type="InterPro" id="IPR032875">
    <property type="entry name" value="Succ_CoA_lig_flav_dom"/>
</dbReference>
<evidence type="ECO:0000313" key="3">
    <source>
        <dbReference type="EMBL" id="EED70491.1"/>
    </source>
</evidence>
<dbReference type="EMBL" id="AAUJ02000001">
    <property type="protein sequence ID" value="EED70491.1"/>
    <property type="molecule type" value="Genomic_DNA"/>
</dbReference>
<dbReference type="Gene3D" id="3.30.470.20">
    <property type="entry name" value="ATP-grasp fold, B domain"/>
    <property type="match status" value="1"/>
</dbReference>